<protein>
    <submittedName>
        <fullName evidence="4">FecR family protein</fullName>
    </submittedName>
</protein>
<keyword evidence="1" id="KW-0472">Membrane</keyword>
<keyword evidence="1" id="KW-0812">Transmembrane</keyword>
<dbReference type="Pfam" id="PF04773">
    <property type="entry name" value="FecR"/>
    <property type="match status" value="1"/>
</dbReference>
<comment type="caution">
    <text evidence="4">The sequence shown here is derived from an EMBL/GenBank/DDBJ whole genome shotgun (WGS) entry which is preliminary data.</text>
</comment>
<dbReference type="Pfam" id="PF16344">
    <property type="entry name" value="FecR_C"/>
    <property type="match status" value="1"/>
</dbReference>
<dbReference type="PANTHER" id="PTHR30273:SF2">
    <property type="entry name" value="PROTEIN FECR"/>
    <property type="match status" value="1"/>
</dbReference>
<evidence type="ECO:0000259" key="3">
    <source>
        <dbReference type="Pfam" id="PF16344"/>
    </source>
</evidence>
<feature type="domain" description="FecR protein" evidence="2">
    <location>
        <begin position="96"/>
        <end position="191"/>
    </location>
</feature>
<evidence type="ECO:0000256" key="1">
    <source>
        <dbReference type="SAM" id="Phobius"/>
    </source>
</evidence>
<proteinExistence type="predicted"/>
<organism evidence="4 5">
    <name type="scientific">Olivibacter ginsenosidimutans</name>
    <dbReference type="NCBI Taxonomy" id="1176537"/>
    <lineage>
        <taxon>Bacteria</taxon>
        <taxon>Pseudomonadati</taxon>
        <taxon>Bacteroidota</taxon>
        <taxon>Sphingobacteriia</taxon>
        <taxon>Sphingobacteriales</taxon>
        <taxon>Sphingobacteriaceae</taxon>
        <taxon>Olivibacter</taxon>
    </lineage>
</organism>
<dbReference type="PIRSF" id="PIRSF018266">
    <property type="entry name" value="FecR"/>
    <property type="match status" value="1"/>
</dbReference>
<dbReference type="Gene3D" id="3.55.50.30">
    <property type="match status" value="1"/>
</dbReference>
<dbReference type="EMBL" id="BAABIQ010000044">
    <property type="protein sequence ID" value="GAA4807923.1"/>
    <property type="molecule type" value="Genomic_DNA"/>
</dbReference>
<accession>A0ABP9CCN8</accession>
<keyword evidence="5" id="KW-1185">Reference proteome</keyword>
<dbReference type="InterPro" id="IPR006860">
    <property type="entry name" value="FecR"/>
</dbReference>
<dbReference type="Gene3D" id="2.60.120.1440">
    <property type="match status" value="1"/>
</dbReference>
<evidence type="ECO:0000259" key="2">
    <source>
        <dbReference type="Pfam" id="PF04773"/>
    </source>
</evidence>
<reference evidence="5" key="1">
    <citation type="journal article" date="2019" name="Int. J. Syst. Evol. Microbiol.">
        <title>The Global Catalogue of Microorganisms (GCM) 10K type strain sequencing project: providing services to taxonomists for standard genome sequencing and annotation.</title>
        <authorList>
            <consortium name="The Broad Institute Genomics Platform"/>
            <consortium name="The Broad Institute Genome Sequencing Center for Infectious Disease"/>
            <person name="Wu L."/>
            <person name="Ma J."/>
        </authorList>
    </citation>
    <scope>NUCLEOTIDE SEQUENCE [LARGE SCALE GENOMIC DNA]</scope>
    <source>
        <strain evidence="5">JCM 18200</strain>
    </source>
</reference>
<dbReference type="InterPro" id="IPR012373">
    <property type="entry name" value="Ferrdict_sens_TM"/>
</dbReference>
<evidence type="ECO:0000313" key="4">
    <source>
        <dbReference type="EMBL" id="GAA4807923.1"/>
    </source>
</evidence>
<dbReference type="RefSeq" id="WP_345235167.1">
    <property type="nucleotide sequence ID" value="NZ_BAABIQ010000044.1"/>
</dbReference>
<gene>
    <name evidence="4" type="ORF">GCM10023231_41480</name>
</gene>
<sequence>MNITEEEFARYANGEASPEEEEKIERWLASSVGDMLKAPGEDQKLAAVWNELSLLTKPSKKRTTFRLAYLSTAAACFLLIGLTWWYVLSDRTNIKTVKAENGQQVHITLPDGSSVHLKGGSILSYPERFARTERRVILSGEGYFDIVEDKKKGFIVQTDSSFTEVLGTRFDLRAYKNEEQVILTVEQGRVRFGRTNRKQMVVLTAGRQASLKYLGVLSEKNVPVDEVIAWKDNGVVFNETPLVEVAQELERHFGIQVEFSKKELQSLTVTGRYKEAKLDHIMRSLSFSAGIHYRYKDHTLTIF</sequence>
<keyword evidence="1" id="KW-1133">Transmembrane helix</keyword>
<evidence type="ECO:0000313" key="5">
    <source>
        <dbReference type="Proteomes" id="UP001501411"/>
    </source>
</evidence>
<name>A0ABP9CCN8_9SPHI</name>
<feature type="domain" description="Protein FecR C-terminal" evidence="3">
    <location>
        <begin position="236"/>
        <end position="302"/>
    </location>
</feature>
<dbReference type="InterPro" id="IPR032508">
    <property type="entry name" value="FecR_C"/>
</dbReference>
<dbReference type="Proteomes" id="UP001501411">
    <property type="component" value="Unassembled WGS sequence"/>
</dbReference>
<dbReference type="PANTHER" id="PTHR30273">
    <property type="entry name" value="PERIPLASMIC SIGNAL SENSOR AND SIGMA FACTOR ACTIVATOR FECR-RELATED"/>
    <property type="match status" value="1"/>
</dbReference>
<feature type="transmembrane region" description="Helical" evidence="1">
    <location>
        <begin position="67"/>
        <end position="87"/>
    </location>
</feature>